<keyword evidence="3" id="KW-1185">Reference proteome</keyword>
<organism evidence="2 3">
    <name type="scientific">Paludibaculum fermentans</name>
    <dbReference type="NCBI Taxonomy" id="1473598"/>
    <lineage>
        <taxon>Bacteria</taxon>
        <taxon>Pseudomonadati</taxon>
        <taxon>Acidobacteriota</taxon>
        <taxon>Terriglobia</taxon>
        <taxon>Bryobacterales</taxon>
        <taxon>Bryobacteraceae</taxon>
        <taxon>Paludibaculum</taxon>
    </lineage>
</organism>
<dbReference type="Proteomes" id="UP000593892">
    <property type="component" value="Chromosome"/>
</dbReference>
<dbReference type="InterPro" id="IPR008391">
    <property type="entry name" value="AXE1_dom"/>
</dbReference>
<dbReference type="PANTHER" id="PTHR22946:SF8">
    <property type="entry name" value="ACETYL XYLAN ESTERASE DOMAIN-CONTAINING PROTEIN"/>
    <property type="match status" value="1"/>
</dbReference>
<sequence>MTSFVLLLALLQPPGDIKAKMEQSIGGLPGVRADLNARITGTFERPGYRVEKLLFESLPGFRVTANLYVPTGSEGPFPAVLGVAGHSDNGKAYPNYQKVWITLARRGYVVLAYDPPGQGERLEYFDPELGLSRVGPGVNEHITAGVQCLLTGTSIARYFIWDGIRAVDYLLTRKEVDPARIAVAGNSGGGTQAAYLAVFEPRLAAAVSSCYITRWRELMDGPGPQDAEQIFPGFLGQGLDFVDFIKGFAPKPFLVTSATRDFFPIAGARATFEAAARHYESVDAPGRVSFFEFDDTHGWSQPRREAAYRFLDKYLKGVDAEVHEEPIDTEPESLLWVTPTGQLAPSFGTETVFSMNRALAQRIYPTRRALAAANPQQLRQLILQRVAPAPLHLVARTSPRGSRPGIVTSGVPEADLAELRAAGYVLRVVNSPIPQGGSAGYSPAYQAAAKEWLNGRSLLSWRVSELTSAFYDLAADPEVDPENISVWGKGNAGVSALLFTALEPRVARVMAEDTVTSWFVCTQSHLHSNLAEITIPGVLLDFDLPDLVKVIAPRPMWLVDPRTPTGARSPAVEYPRAFVQLYERPEGWPVLKAFGAWLNAPVLR</sequence>
<reference evidence="2 3" key="1">
    <citation type="submission" date="2020-10" db="EMBL/GenBank/DDBJ databases">
        <title>Complete genome sequence of Paludibaculum fermentans P105T, a facultatively anaerobic acidobacterium capable of dissimilatory Fe(III) reduction.</title>
        <authorList>
            <person name="Dedysh S.N."/>
            <person name="Beletsky A.V."/>
            <person name="Kulichevskaya I.S."/>
            <person name="Mardanov A.V."/>
            <person name="Ravin N.V."/>
        </authorList>
    </citation>
    <scope>NUCLEOTIDE SEQUENCE [LARGE SCALE GENOMIC DNA]</scope>
    <source>
        <strain evidence="2 3">P105</strain>
    </source>
</reference>
<evidence type="ECO:0000313" key="2">
    <source>
        <dbReference type="EMBL" id="QOY85728.1"/>
    </source>
</evidence>
<name>A0A7S7NLA0_PALFE</name>
<gene>
    <name evidence="2" type="ORF">IRI77_23250</name>
</gene>
<accession>A0A7S7NLA0</accession>
<feature type="domain" description="Acetyl xylan esterase" evidence="1">
    <location>
        <begin position="43"/>
        <end position="208"/>
    </location>
</feature>
<evidence type="ECO:0000259" key="1">
    <source>
        <dbReference type="Pfam" id="PF05448"/>
    </source>
</evidence>
<dbReference type="SUPFAM" id="SSF53474">
    <property type="entry name" value="alpha/beta-Hydrolases"/>
    <property type="match status" value="2"/>
</dbReference>
<dbReference type="RefSeq" id="WP_194447398.1">
    <property type="nucleotide sequence ID" value="NZ_CP063849.1"/>
</dbReference>
<dbReference type="AlphaFoldDB" id="A0A7S7NLA0"/>
<dbReference type="EMBL" id="CP063849">
    <property type="protein sequence ID" value="QOY85728.1"/>
    <property type="molecule type" value="Genomic_DNA"/>
</dbReference>
<proteinExistence type="predicted"/>
<evidence type="ECO:0000313" key="3">
    <source>
        <dbReference type="Proteomes" id="UP000593892"/>
    </source>
</evidence>
<dbReference type="InterPro" id="IPR029058">
    <property type="entry name" value="AB_hydrolase_fold"/>
</dbReference>
<dbReference type="InterPro" id="IPR050261">
    <property type="entry name" value="FrsA_esterase"/>
</dbReference>
<protein>
    <submittedName>
        <fullName evidence="2">Acetylxylan esterase</fullName>
    </submittedName>
</protein>
<dbReference type="KEGG" id="pfer:IRI77_23250"/>
<dbReference type="Pfam" id="PF05448">
    <property type="entry name" value="AXE1"/>
    <property type="match status" value="1"/>
</dbReference>
<dbReference type="PANTHER" id="PTHR22946">
    <property type="entry name" value="DIENELACTONE HYDROLASE DOMAIN-CONTAINING PROTEIN-RELATED"/>
    <property type="match status" value="1"/>
</dbReference>
<dbReference type="Gene3D" id="3.40.50.1820">
    <property type="entry name" value="alpha/beta hydrolase"/>
    <property type="match status" value="2"/>
</dbReference>